<gene>
    <name evidence="1" type="ORF">FHS27_001011</name>
</gene>
<evidence type="ECO:0000313" key="2">
    <source>
        <dbReference type="Proteomes" id="UP000536179"/>
    </source>
</evidence>
<organism evidence="1 2">
    <name type="scientific">Aporhodopirellula rubra</name>
    <dbReference type="NCBI Taxonomy" id="980271"/>
    <lineage>
        <taxon>Bacteria</taxon>
        <taxon>Pseudomonadati</taxon>
        <taxon>Planctomycetota</taxon>
        <taxon>Planctomycetia</taxon>
        <taxon>Pirellulales</taxon>
        <taxon>Pirellulaceae</taxon>
        <taxon>Aporhodopirellula</taxon>
    </lineage>
</organism>
<proteinExistence type="predicted"/>
<protein>
    <submittedName>
        <fullName evidence="1">Uncharacterized protein</fullName>
    </submittedName>
</protein>
<dbReference type="AlphaFoldDB" id="A0A7W5DVE2"/>
<dbReference type="Proteomes" id="UP000536179">
    <property type="component" value="Unassembled WGS sequence"/>
</dbReference>
<dbReference type="EMBL" id="JACHXU010000003">
    <property type="protein sequence ID" value="MBB3205211.1"/>
    <property type="molecule type" value="Genomic_DNA"/>
</dbReference>
<accession>A0A7W5DVE2</accession>
<name>A0A7W5DVE2_9BACT</name>
<keyword evidence="2" id="KW-1185">Reference proteome</keyword>
<reference evidence="1 2" key="1">
    <citation type="submission" date="2020-08" db="EMBL/GenBank/DDBJ databases">
        <title>Genomic Encyclopedia of Type Strains, Phase III (KMG-III): the genomes of soil and plant-associated and newly described type strains.</title>
        <authorList>
            <person name="Whitman W."/>
        </authorList>
    </citation>
    <scope>NUCLEOTIDE SEQUENCE [LARGE SCALE GENOMIC DNA]</scope>
    <source>
        <strain evidence="1 2">CECT 8075</strain>
    </source>
</reference>
<evidence type="ECO:0000313" key="1">
    <source>
        <dbReference type="EMBL" id="MBB3205211.1"/>
    </source>
</evidence>
<comment type="caution">
    <text evidence="1">The sequence shown here is derived from an EMBL/GenBank/DDBJ whole genome shotgun (WGS) entry which is preliminary data.</text>
</comment>
<sequence>MDSRNLFEPSYHHENRHDRGIVLIDFDDLFAFWGNTSRHGSGDHSVYPPNAMGPGL</sequence>